<evidence type="ECO:0000259" key="2">
    <source>
        <dbReference type="Pfam" id="PF18803"/>
    </source>
</evidence>
<accession>A0AA39IUY1</accession>
<organism evidence="3 4">
    <name type="scientific">Armillaria borealis</name>
    <dbReference type="NCBI Taxonomy" id="47425"/>
    <lineage>
        <taxon>Eukaryota</taxon>
        <taxon>Fungi</taxon>
        <taxon>Dikarya</taxon>
        <taxon>Basidiomycota</taxon>
        <taxon>Agaricomycotina</taxon>
        <taxon>Agaricomycetes</taxon>
        <taxon>Agaricomycetidae</taxon>
        <taxon>Agaricales</taxon>
        <taxon>Marasmiineae</taxon>
        <taxon>Physalacriaceae</taxon>
        <taxon>Armillaria</taxon>
    </lineage>
</organism>
<name>A0AA39IUY1_9AGAR</name>
<gene>
    <name evidence="3" type="ORF">EV421DRAFT_1893439</name>
</gene>
<evidence type="ECO:0000256" key="1">
    <source>
        <dbReference type="SAM" id="MobiDB-lite"/>
    </source>
</evidence>
<evidence type="ECO:0000313" key="4">
    <source>
        <dbReference type="Proteomes" id="UP001175226"/>
    </source>
</evidence>
<feature type="domain" description="CxC2-like cysteine cluster KDZ transposase-associated" evidence="2">
    <location>
        <begin position="229"/>
        <end position="334"/>
    </location>
</feature>
<dbReference type="InterPro" id="IPR041457">
    <property type="entry name" value="CxC2_KDZ-assoc"/>
</dbReference>
<keyword evidence="4" id="KW-1185">Reference proteome</keyword>
<evidence type="ECO:0000313" key="3">
    <source>
        <dbReference type="EMBL" id="KAK0430927.1"/>
    </source>
</evidence>
<dbReference type="PANTHER" id="PTHR33104">
    <property type="entry name" value="SI:DKEY-29D5.2"/>
    <property type="match status" value="1"/>
</dbReference>
<dbReference type="AlphaFoldDB" id="A0AA39IUY1"/>
<proteinExistence type="predicted"/>
<dbReference type="PANTHER" id="PTHR33104:SF2">
    <property type="entry name" value="CXC3 LIKE CYSTEINE CLUSTER DOMAIN-CONTAINING PROTEIN"/>
    <property type="match status" value="1"/>
</dbReference>
<dbReference type="Pfam" id="PF18758">
    <property type="entry name" value="KDZ"/>
    <property type="match status" value="1"/>
</dbReference>
<reference evidence="3" key="1">
    <citation type="submission" date="2023-06" db="EMBL/GenBank/DDBJ databases">
        <authorList>
            <consortium name="Lawrence Berkeley National Laboratory"/>
            <person name="Ahrendt S."/>
            <person name="Sahu N."/>
            <person name="Indic B."/>
            <person name="Wong-Bajracharya J."/>
            <person name="Merenyi Z."/>
            <person name="Ke H.-M."/>
            <person name="Monk M."/>
            <person name="Kocsube S."/>
            <person name="Drula E."/>
            <person name="Lipzen A."/>
            <person name="Balint B."/>
            <person name="Henrissat B."/>
            <person name="Andreopoulos B."/>
            <person name="Martin F.M."/>
            <person name="Harder C.B."/>
            <person name="Rigling D."/>
            <person name="Ford K.L."/>
            <person name="Foster G.D."/>
            <person name="Pangilinan J."/>
            <person name="Papanicolaou A."/>
            <person name="Barry K."/>
            <person name="LaButti K."/>
            <person name="Viragh M."/>
            <person name="Koriabine M."/>
            <person name="Yan M."/>
            <person name="Riley R."/>
            <person name="Champramary S."/>
            <person name="Plett K.L."/>
            <person name="Tsai I.J."/>
            <person name="Slot J."/>
            <person name="Sipos G."/>
            <person name="Plett J."/>
            <person name="Nagy L.G."/>
            <person name="Grigoriev I.V."/>
        </authorList>
    </citation>
    <scope>NUCLEOTIDE SEQUENCE</scope>
    <source>
        <strain evidence="3">FPL87.14</strain>
    </source>
</reference>
<comment type="caution">
    <text evidence="3">The sequence shown here is derived from an EMBL/GenBank/DDBJ whole genome shotgun (WGS) entry which is preliminary data.</text>
</comment>
<dbReference type="Proteomes" id="UP001175226">
    <property type="component" value="Unassembled WGS sequence"/>
</dbReference>
<dbReference type="EMBL" id="JAUEPT010000128">
    <property type="protein sequence ID" value="KAK0430927.1"/>
    <property type="molecule type" value="Genomic_DNA"/>
</dbReference>
<protein>
    <recommendedName>
        <fullName evidence="2">CxC2-like cysteine cluster KDZ transposase-associated domain-containing protein</fullName>
    </recommendedName>
</protein>
<feature type="region of interest" description="Disordered" evidence="1">
    <location>
        <begin position="1"/>
        <end position="20"/>
    </location>
</feature>
<dbReference type="InterPro" id="IPR040521">
    <property type="entry name" value="KDZ"/>
</dbReference>
<sequence length="613" mass="68975">MVEEDKEEEKEVTTEVMDDDSPTKTCLCRSGAAAMGHISDPACTAAFYATLDALKDLREEEELEAQEDDSEPMVKHQTVMFIACNYSWLIISSIFTCKPIILSATASTPTSAGKPPGIWYTSYESLYANQDVWENVTEVEVPEVIGAKRYVNSVSDLSGHDAPMCIWVGVGPSPGFREEYLRELLRAEGHAGLDEAQCLTCANVVIRHQHMPLHCIKCWMGTFFEDSTLKDQGLRVQLWHATMKCWNPLPAMLDFTVLHVNGIHKVAIDFCGCLDCVPLHVQCLRFNWYPATSTRPQSCATMEVLKHFHTLTLAGKVSAYEYYQGLNHMMDNTEVDLPKKRMSSRDKSNVEMDPWLHTGLAYFVNYEDYLAHVQKYASQKDISSCSGFQTLAHTESKCNKGLRATDIGICVCARHEMVLPLAAGDLQVGERYCNMDYIAGSASKAYDDCDEIFLSYDIACQWKAKLQDQMKKLPAKAQFHDDMALDFGVPKLHCKAHKYACQCQFSMNLKWGVAQTDGEGVEQTWDDMNTCASSTKEMGPGARHDTIDDQFGGHNWRKITSTAQAGKQSAVHLVFTELLPTNKNWAQEWTKLVETWEGNYDTPNPYFKEAKCE</sequence>
<dbReference type="Pfam" id="PF18803">
    <property type="entry name" value="CxC2"/>
    <property type="match status" value="1"/>
</dbReference>